<dbReference type="Proteomes" id="UP000376575">
    <property type="component" value="Unassembled WGS sequence"/>
</dbReference>
<evidence type="ECO:0000313" key="1">
    <source>
        <dbReference type="EMBL" id="GEA28996.1"/>
    </source>
</evidence>
<dbReference type="AlphaFoldDB" id="A0A5J4FCF4"/>
<dbReference type="Pfam" id="PF07592">
    <property type="entry name" value="DDE_Tnp_ISAZ013"/>
    <property type="match status" value="1"/>
</dbReference>
<comment type="caution">
    <text evidence="1">The sequence shown here is derived from an EMBL/GenBank/DDBJ whole genome shotgun (WGS) entry which is preliminary data.</text>
</comment>
<reference evidence="1 2" key="1">
    <citation type="journal article" date="2019" name="FEMS Microbiol. Lett.">
        <title>A novel salt-tolerant genotype illuminates the sucrose gene evolution in freshwater bloom-forming cyanobacterium Microcystis aeruginosa.</title>
        <authorList>
            <person name="Tanabe Y."/>
            <person name="Yamaguchi H."/>
            <person name="Sano T."/>
            <person name="Kawachi M."/>
        </authorList>
    </citation>
    <scope>NUCLEOTIDE SEQUENCE [LARGE SCALE GENOMIC DNA]</scope>
    <source>
        <strain evidence="1 2">NIES-4325</strain>
    </source>
</reference>
<gene>
    <name evidence="1" type="ORF">MiAbW_03578</name>
</gene>
<proteinExistence type="predicted"/>
<sequence length="192" mass="21922">MSPYPPEIETQMQRFYQSLSEKDSRRYAAIEALKLGYGGISYLSRLFGCNYRTIIFGMEELTDEESMSLDSIRRSGGGRKSAFETIEGLDEEFLKVIAQHTAGSPMDEGVKWTYLTRHQIAELMQQNGIEVSVTVVDQLLEKHNFHKRKAVKTKAPGESAHRNEQFENIERLVEEYQAAGYPVISMDTKKKS</sequence>
<dbReference type="EMBL" id="BJKP01000067">
    <property type="protein sequence ID" value="GEA28996.1"/>
    <property type="molecule type" value="Genomic_DNA"/>
</dbReference>
<organism evidence="1 2">
    <name type="scientific">Microcystis aeruginosa NIES-4325</name>
    <dbReference type="NCBI Taxonomy" id="2569534"/>
    <lineage>
        <taxon>Bacteria</taxon>
        <taxon>Bacillati</taxon>
        <taxon>Cyanobacteriota</taxon>
        <taxon>Cyanophyceae</taxon>
        <taxon>Oscillatoriophycideae</taxon>
        <taxon>Chroococcales</taxon>
        <taxon>Microcystaceae</taxon>
        <taxon>Microcystis</taxon>
    </lineage>
</organism>
<accession>A0A5J4FCF4</accession>
<name>A0A5J4FCF4_MICAE</name>
<protein>
    <submittedName>
        <fullName evidence="1">Uncharacterized protein</fullName>
    </submittedName>
</protein>
<evidence type="ECO:0000313" key="2">
    <source>
        <dbReference type="Proteomes" id="UP000376575"/>
    </source>
</evidence>
<dbReference type="InterPro" id="IPR011518">
    <property type="entry name" value="Transposase_36"/>
</dbReference>